<accession>A0A348JCT2</accession>
<name>A0A348JCT2_9CAUD</name>
<evidence type="ECO:0000313" key="2">
    <source>
        <dbReference type="Proteomes" id="UP001097704"/>
    </source>
</evidence>
<reference evidence="1 2" key="1">
    <citation type="journal article" date="2014" name="Nat. Commun.">
        <title>A highly abundant bacteriophage discovered in the unknown sequences of human faecal metagenomes.</title>
        <authorList>
            <person name="Dutilh B.E."/>
            <person name="Cassman N."/>
            <person name="McNair K."/>
            <person name="Sanchez S.E."/>
            <person name="Silva G.G."/>
            <person name="Boling L."/>
            <person name="Barr J.J."/>
            <person name="Speth D.R."/>
            <person name="Seguritan V."/>
            <person name="Aziz R.K."/>
            <person name="Felts B."/>
            <person name="Dinsdale E.A."/>
            <person name="Mokili J.L."/>
            <person name="Edwards R.A."/>
        </authorList>
    </citation>
    <scope>NUCLEOTIDE SEQUENCE [LARGE SCALE GENOMIC DNA]</scope>
</reference>
<keyword evidence="2" id="KW-1185">Reference proteome</keyword>
<evidence type="ECO:0000313" key="1">
    <source>
        <dbReference type="EMBL" id="DAB41577.1"/>
    </source>
</evidence>
<dbReference type="KEGG" id="vg:75576126"/>
<dbReference type="EMBL" id="BK010471">
    <property type="protein sequence ID" value="DAB41577.1"/>
    <property type="molecule type" value="Genomic_DNA"/>
</dbReference>
<dbReference type="RefSeq" id="YP_010509466.1">
    <property type="nucleotide sequence ID" value="NC_067194.1"/>
</dbReference>
<gene>
    <name evidence="1" type="primary">KP06_gp60</name>
</gene>
<proteinExistence type="predicted"/>
<sequence length="171" mass="19370">MIPVTQFILGNSDPLLYPSEKMTNSIDEQIAFLQSQKQAINEAYRRNAIPNANNGTTQNQQVPTQGIWDAIDAEIAPLTQEQQNMLLSNQDYVNNYNALQSMVQAEVLNLVRGKIEASADGKHLLEEQLKLVKLLKSKIVEVTNKEMELFKAFKEASKTNPNLTYEEFLKK</sequence>
<dbReference type="Proteomes" id="UP001097704">
    <property type="component" value="Segment"/>
</dbReference>
<organism evidence="1 2">
    <name type="scientific">Carjivirus communis</name>
    <dbReference type="NCBI Taxonomy" id="2955582"/>
    <lineage>
        <taxon>Viruses</taxon>
        <taxon>Duplodnaviria</taxon>
        <taxon>Heunggongvirae</taxon>
        <taxon>Uroviricota</taxon>
        <taxon>Caudoviricetes</taxon>
        <taxon>Crassvirales</taxon>
        <taxon>Intestiviridae</taxon>
        <taxon>Crudevirinae</taxon>
        <taxon>Carjivirus</taxon>
    </lineage>
</organism>
<protein>
    <submittedName>
        <fullName evidence="1">Uncharacterized protein</fullName>
    </submittedName>
</protein>
<dbReference type="GeneID" id="75576126"/>